<dbReference type="CDD" id="cd00070">
    <property type="entry name" value="GLECT"/>
    <property type="match status" value="1"/>
</dbReference>
<name>A0A0N5B0W9_9BILA</name>
<accession>A0A0N5B0W9</accession>
<dbReference type="AlphaFoldDB" id="A0A0N5B0W9"/>
<evidence type="ECO:0000313" key="4">
    <source>
        <dbReference type="Proteomes" id="UP000046393"/>
    </source>
</evidence>
<keyword evidence="4" id="KW-1185">Reference proteome</keyword>
<evidence type="ECO:0000259" key="3">
    <source>
        <dbReference type="PROSITE" id="PS51304"/>
    </source>
</evidence>
<dbReference type="PROSITE" id="PS51304">
    <property type="entry name" value="GALECTIN"/>
    <property type="match status" value="1"/>
</dbReference>
<protein>
    <recommendedName>
        <fullName evidence="2">Galectin</fullName>
    </recommendedName>
</protein>
<dbReference type="SMART" id="SM00908">
    <property type="entry name" value="Gal-bind_lectin"/>
    <property type="match status" value="1"/>
</dbReference>
<dbReference type="Gene3D" id="2.60.120.200">
    <property type="match status" value="2"/>
</dbReference>
<dbReference type="PANTHER" id="PTHR11346">
    <property type="entry name" value="GALECTIN"/>
    <property type="match status" value="1"/>
</dbReference>
<sequence>MTMPIPILLNLTSPIKFGQTIRIIATALPHAKRFHINFYNNDFSSNYIPIHLSFRWDEGIFSNRVVYNTQKNGTWNSQEVRMKHPLKRAIQFDLRIRFLDNSIQIDCLLIDGDLATIRYIHYGGEVYKIPYVNAFSTAEYKQIDISGLSKGKCISFGFYDVNDNCVFLISIRFNEKAVVRNTQIDHRWGKEERDGGFPIRPKHLYDIDTSS</sequence>
<dbReference type="InterPro" id="IPR001079">
    <property type="entry name" value="Galectin_CRD"/>
</dbReference>
<dbReference type="PANTHER" id="PTHR11346:SF180">
    <property type="entry name" value="GALECTIN"/>
    <property type="match status" value="1"/>
</dbReference>
<dbReference type="SMART" id="SM00276">
    <property type="entry name" value="GLECT"/>
    <property type="match status" value="1"/>
</dbReference>
<feature type="domain" description="Galectin" evidence="3">
    <location>
        <begin position="7"/>
        <end position="157"/>
    </location>
</feature>
<evidence type="ECO:0000313" key="5">
    <source>
        <dbReference type="WBParaSite" id="SMUV_0001092101-mRNA-1"/>
    </source>
</evidence>
<dbReference type="GO" id="GO:0030246">
    <property type="term" value="F:carbohydrate binding"/>
    <property type="evidence" value="ECO:0007669"/>
    <property type="project" value="UniProtKB-UniRule"/>
</dbReference>
<dbReference type="SUPFAM" id="SSF49899">
    <property type="entry name" value="Concanavalin A-like lectins/glucanases"/>
    <property type="match status" value="2"/>
</dbReference>
<proteinExistence type="predicted"/>
<dbReference type="Pfam" id="PF00337">
    <property type="entry name" value="Gal-bind_lectin"/>
    <property type="match status" value="2"/>
</dbReference>
<dbReference type="Proteomes" id="UP000046393">
    <property type="component" value="Unplaced"/>
</dbReference>
<dbReference type="InterPro" id="IPR013320">
    <property type="entry name" value="ConA-like_dom_sf"/>
</dbReference>
<dbReference type="GO" id="GO:0016936">
    <property type="term" value="F:galactoside binding"/>
    <property type="evidence" value="ECO:0007669"/>
    <property type="project" value="TreeGrafter"/>
</dbReference>
<dbReference type="InterPro" id="IPR044156">
    <property type="entry name" value="Galectin-like"/>
</dbReference>
<evidence type="ECO:0000256" key="2">
    <source>
        <dbReference type="RuleBase" id="RU102079"/>
    </source>
</evidence>
<dbReference type="WBParaSite" id="SMUV_0001092101-mRNA-1">
    <property type="protein sequence ID" value="SMUV_0001092101-mRNA-1"/>
    <property type="gene ID" value="SMUV_0001092101"/>
</dbReference>
<evidence type="ECO:0000256" key="1">
    <source>
        <dbReference type="ARBA" id="ARBA00022734"/>
    </source>
</evidence>
<organism evidence="4 5">
    <name type="scientific">Syphacia muris</name>
    <dbReference type="NCBI Taxonomy" id="451379"/>
    <lineage>
        <taxon>Eukaryota</taxon>
        <taxon>Metazoa</taxon>
        <taxon>Ecdysozoa</taxon>
        <taxon>Nematoda</taxon>
        <taxon>Chromadorea</taxon>
        <taxon>Rhabditida</taxon>
        <taxon>Spirurina</taxon>
        <taxon>Oxyuridomorpha</taxon>
        <taxon>Oxyuroidea</taxon>
        <taxon>Oxyuridae</taxon>
        <taxon>Syphacia</taxon>
    </lineage>
</organism>
<keyword evidence="1 2" id="KW-0430">Lectin</keyword>
<reference evidence="5" key="1">
    <citation type="submission" date="2017-02" db="UniProtKB">
        <authorList>
            <consortium name="WormBaseParasite"/>
        </authorList>
    </citation>
    <scope>IDENTIFICATION</scope>
</reference>